<dbReference type="EMBL" id="RBZP01000014">
    <property type="protein sequence ID" value="RKQ31270.1"/>
    <property type="molecule type" value="Genomic_DNA"/>
</dbReference>
<keyword evidence="1" id="KW-0175">Coiled coil</keyword>
<reference evidence="4 5" key="1">
    <citation type="journal article" date="2016" name="Int. J. Syst. Evol. Microbiol.">
        <title>Oceanobacillus halophilus sp. nov., a novel moderately halophilic bacterium from a hypersaline lake.</title>
        <authorList>
            <person name="Amoozegar M.A."/>
            <person name="Bagheri M."/>
            <person name="Makhdoumi A."/>
            <person name="Nikou M.M."/>
            <person name="Fazeli S.A.S."/>
            <person name="Schumann P."/>
            <person name="Sproer C."/>
            <person name="Sanchez-Porro C."/>
            <person name="Ventosa A."/>
        </authorList>
    </citation>
    <scope>NUCLEOTIDE SEQUENCE [LARGE SCALE GENOMIC DNA]</scope>
    <source>
        <strain evidence="4 5">DSM 23996</strain>
    </source>
</reference>
<feature type="transmembrane region" description="Helical" evidence="2">
    <location>
        <begin position="465"/>
        <end position="484"/>
    </location>
</feature>
<protein>
    <recommendedName>
        <fullName evidence="3">YhaN AAA domain-containing protein</fullName>
    </recommendedName>
</protein>
<dbReference type="InterPro" id="IPR027417">
    <property type="entry name" value="P-loop_NTPase"/>
</dbReference>
<evidence type="ECO:0000256" key="2">
    <source>
        <dbReference type="SAM" id="Phobius"/>
    </source>
</evidence>
<accession>A0A495A0T9</accession>
<proteinExistence type="predicted"/>
<dbReference type="RefSeq" id="WP_121205130.1">
    <property type="nucleotide sequence ID" value="NZ_RBZP01000014.1"/>
</dbReference>
<comment type="caution">
    <text evidence="4">The sequence shown here is derived from an EMBL/GenBank/DDBJ whole genome shotgun (WGS) entry which is preliminary data.</text>
</comment>
<evidence type="ECO:0000259" key="3">
    <source>
        <dbReference type="Pfam" id="PF13514"/>
    </source>
</evidence>
<feature type="coiled-coil region" evidence="1">
    <location>
        <begin position="286"/>
        <end position="353"/>
    </location>
</feature>
<name>A0A495A0T9_9BACI</name>
<dbReference type="OrthoDB" id="9764467at2"/>
<feature type="coiled-coil region" evidence="1">
    <location>
        <begin position="530"/>
        <end position="574"/>
    </location>
</feature>
<dbReference type="Gene3D" id="3.40.50.300">
    <property type="entry name" value="P-loop containing nucleotide triphosphate hydrolases"/>
    <property type="match status" value="2"/>
</dbReference>
<dbReference type="InterPro" id="IPR038734">
    <property type="entry name" value="YhaN_AAA"/>
</dbReference>
<dbReference type="SUPFAM" id="SSF52540">
    <property type="entry name" value="P-loop containing nucleoside triphosphate hydrolases"/>
    <property type="match status" value="1"/>
</dbReference>
<dbReference type="PANTHER" id="PTHR41259">
    <property type="entry name" value="DOUBLE-STRAND BREAK REPAIR RAD50 ATPASE, PUTATIVE-RELATED"/>
    <property type="match status" value="1"/>
</dbReference>
<feature type="coiled-coil region" evidence="1">
    <location>
        <begin position="677"/>
        <end position="708"/>
    </location>
</feature>
<dbReference type="Proteomes" id="UP000269301">
    <property type="component" value="Unassembled WGS sequence"/>
</dbReference>
<organism evidence="4 5">
    <name type="scientific">Oceanobacillus halophilus</name>
    <dbReference type="NCBI Taxonomy" id="930130"/>
    <lineage>
        <taxon>Bacteria</taxon>
        <taxon>Bacillati</taxon>
        <taxon>Bacillota</taxon>
        <taxon>Bacilli</taxon>
        <taxon>Bacillales</taxon>
        <taxon>Bacillaceae</taxon>
        <taxon>Oceanobacillus</taxon>
    </lineage>
</organism>
<feature type="coiled-coil region" evidence="1">
    <location>
        <begin position="774"/>
        <end position="808"/>
    </location>
</feature>
<feature type="transmembrane region" description="Helical" evidence="2">
    <location>
        <begin position="490"/>
        <end position="509"/>
    </location>
</feature>
<gene>
    <name evidence="4" type="ORF">D8M06_14445</name>
</gene>
<keyword evidence="2" id="KW-0812">Transmembrane</keyword>
<evidence type="ECO:0000313" key="4">
    <source>
        <dbReference type="EMBL" id="RKQ31270.1"/>
    </source>
</evidence>
<feature type="domain" description="YhaN AAA" evidence="3">
    <location>
        <begin position="1"/>
        <end position="202"/>
    </location>
</feature>
<sequence>MRITQAYVYGFGKWMDYRIDFSKGVCIYGENEAGKSTIQKFILFMLFGLPPKQREFYRPKNGGQMGGRLSIYDSIKGDFTIERSDRVKNGDAIVYTPDGNQHKESWLTERLKGMTAQTYQSIFSFSALDLAGITDMKEDDLGEVLLGIGLAGSTEIYKLEKQLDNRMGELFKPYGKKPVINQQLENLNERFNSLQDYKAKEATYREKIMKEAATKNKLDELQALLQTEKRNLMNIEKQLQALPVLHDYHYIQSQLDEKKVNMSFPENGNERLETLKSALLPLQSELAILKDNEQKYKQKIEEIQADKVDEYTINKAKELQLKKQEYHNNKKELERIENNITKSRLEVEAEINRLSIGLSIEELAELSFPFHLEKTWIQLKNETEQITNEIEHVSVEENRLKQERNYLYNQLEEIEDQLLPEEEFHRLNEKVNKHYKFQLLQNMQEQIEQNRKSWKFKKEKKHKNIMLFLMVAILFAVISGGSAVVLDRSWIYSITVLLLVLGIGQWFLGKNSLKEMEIMMESDQYASEMQEISKEEKQEAERRLLRHKNRMNELENIKDKLKDNEIKRLNITEKKKIISQRKHINTKHLDAQYESYPFLQRVEITYWPEFFHAMKQLISNYKNFQHHLYEKDKMMKQMNQYKQQFNQFFEDNQLDSSNQFEQQIKYLDDILYRQEELIRDESKYQELMKENKQAQQELNHKISTYKKEMKALFEIAQVETEEDFYQKGKLLIERSELKRNAEKVIIQLERLFPDGTWKKFLKEMADENTLILAKDTSEETIENTEKTIEREREQLASTQAELQMMESSESYSNCLHQFEMEQEQLNKFAREWTIIKTAKELLTETKRAYRENYLSQIIEKTSFYFKQLTGNKYLQVYAPMENRTFQVETDNGIRYAVNELSKGTIDQLYVSLRLAISQTMSEKHRLPFMIDDAFLHFDIIRTKRIIKIIEDISTYQQIILFTCKKEIIDSIKDFEKIYLQSMVPKEVKT</sequence>
<dbReference type="Pfam" id="PF13514">
    <property type="entry name" value="AAA_27"/>
    <property type="match status" value="1"/>
</dbReference>
<keyword evidence="2" id="KW-0472">Membrane</keyword>
<evidence type="ECO:0000313" key="5">
    <source>
        <dbReference type="Proteomes" id="UP000269301"/>
    </source>
</evidence>
<evidence type="ECO:0000256" key="1">
    <source>
        <dbReference type="SAM" id="Coils"/>
    </source>
</evidence>
<feature type="coiled-coil region" evidence="1">
    <location>
        <begin position="211"/>
        <end position="238"/>
    </location>
</feature>
<keyword evidence="5" id="KW-1185">Reference proteome</keyword>
<dbReference type="AlphaFoldDB" id="A0A495A0T9"/>
<dbReference type="PANTHER" id="PTHR41259:SF1">
    <property type="entry name" value="DOUBLE-STRAND BREAK REPAIR RAD50 ATPASE, PUTATIVE-RELATED"/>
    <property type="match status" value="1"/>
</dbReference>
<keyword evidence="2" id="KW-1133">Transmembrane helix</keyword>